<comment type="similarity">
    <text evidence="1 6 7">Belongs to the acetokinase family.</text>
</comment>
<dbReference type="InterPro" id="IPR043129">
    <property type="entry name" value="ATPase_NBD"/>
</dbReference>
<reference evidence="8 9" key="1">
    <citation type="submission" date="2017-07" db="EMBL/GenBank/DDBJ databases">
        <title>Draft Genome Sequences of Select Purple Nonsulfur Bacteria.</title>
        <authorList>
            <person name="Lasarre B."/>
            <person name="Mckinlay J.B."/>
        </authorList>
    </citation>
    <scope>NUCLEOTIDE SEQUENCE [LARGE SCALE GENOMIC DNA]</scope>
    <source>
        <strain evidence="8 9">DSM 11907</strain>
    </source>
</reference>
<dbReference type="GO" id="GO:0005524">
    <property type="term" value="F:ATP binding"/>
    <property type="evidence" value="ECO:0007669"/>
    <property type="project" value="UniProtKB-KW"/>
</dbReference>
<evidence type="ECO:0000256" key="1">
    <source>
        <dbReference type="ARBA" id="ARBA00008748"/>
    </source>
</evidence>
<evidence type="ECO:0000313" key="9">
    <source>
        <dbReference type="Proteomes" id="UP000248863"/>
    </source>
</evidence>
<dbReference type="EC" id="2.7.2.1" evidence="6"/>
<feature type="binding site" evidence="6">
    <location>
        <position position="9"/>
    </location>
    <ligand>
        <name>Mg(2+)</name>
        <dbReference type="ChEBI" id="CHEBI:18420"/>
    </ligand>
</feature>
<name>A0A327K9B5_9BRAD</name>
<keyword evidence="2 6" id="KW-0808">Transferase</keyword>
<dbReference type="PIRSF" id="PIRSF000722">
    <property type="entry name" value="Acetate_prop_kin"/>
    <property type="match status" value="1"/>
</dbReference>
<dbReference type="PROSITE" id="PS01075">
    <property type="entry name" value="ACETATE_KINASE_1"/>
    <property type="match status" value="1"/>
</dbReference>
<dbReference type="GO" id="GO:0008776">
    <property type="term" value="F:acetate kinase activity"/>
    <property type="evidence" value="ECO:0007669"/>
    <property type="project" value="UniProtKB-UniRule"/>
</dbReference>
<keyword evidence="6" id="KW-0460">Magnesium</keyword>
<dbReference type="Proteomes" id="UP000248863">
    <property type="component" value="Unassembled WGS sequence"/>
</dbReference>
<protein>
    <recommendedName>
        <fullName evidence="6">Acetate kinase</fullName>
        <ecNumber evidence="6">2.7.2.1</ecNumber>
    </recommendedName>
    <alternativeName>
        <fullName evidence="6">Acetokinase</fullName>
    </alternativeName>
</protein>
<dbReference type="OrthoDB" id="9802453at2"/>
<dbReference type="PROSITE" id="PS01076">
    <property type="entry name" value="ACETATE_KINASE_2"/>
    <property type="match status" value="1"/>
</dbReference>
<dbReference type="GO" id="GO:0006085">
    <property type="term" value="P:acetyl-CoA biosynthetic process"/>
    <property type="evidence" value="ECO:0007669"/>
    <property type="project" value="UniProtKB-UniRule"/>
</dbReference>
<dbReference type="InterPro" id="IPR000890">
    <property type="entry name" value="Aliphatic_acid_kin_short-chain"/>
</dbReference>
<dbReference type="SUPFAM" id="SSF53067">
    <property type="entry name" value="Actin-like ATPase domain"/>
    <property type="match status" value="2"/>
</dbReference>
<dbReference type="RefSeq" id="WP_111359790.1">
    <property type="nucleotide sequence ID" value="NZ_NHSK01000137.1"/>
</dbReference>
<feature type="site" description="Transition state stabilizer" evidence="6">
    <location>
        <position position="181"/>
    </location>
</feature>
<accession>A0A327K9B5</accession>
<dbReference type="PRINTS" id="PR00471">
    <property type="entry name" value="ACETATEKNASE"/>
</dbReference>
<feature type="binding site" evidence="6">
    <location>
        <position position="16"/>
    </location>
    <ligand>
        <name>ATP</name>
        <dbReference type="ChEBI" id="CHEBI:30616"/>
    </ligand>
</feature>
<dbReference type="EMBL" id="NPEU01000467">
    <property type="protein sequence ID" value="RAI31878.1"/>
    <property type="molecule type" value="Genomic_DNA"/>
</dbReference>
<evidence type="ECO:0000256" key="4">
    <source>
        <dbReference type="ARBA" id="ARBA00022777"/>
    </source>
</evidence>
<feature type="binding site" evidence="6">
    <location>
        <begin position="207"/>
        <end position="211"/>
    </location>
    <ligand>
        <name>ATP</name>
        <dbReference type="ChEBI" id="CHEBI:30616"/>
    </ligand>
</feature>
<comment type="subunit">
    <text evidence="6">Homodimer.</text>
</comment>
<gene>
    <name evidence="6" type="primary">ackA</name>
    <name evidence="8" type="ORF">CH338_25130</name>
</gene>
<comment type="caution">
    <text evidence="6">Lacks conserved residue(s) required for the propagation of feature annotation.</text>
</comment>
<dbReference type="PANTHER" id="PTHR21060">
    <property type="entry name" value="ACETATE KINASE"/>
    <property type="match status" value="1"/>
</dbReference>
<feature type="binding site" evidence="6">
    <location>
        <position position="93"/>
    </location>
    <ligand>
        <name>substrate</name>
    </ligand>
</feature>
<dbReference type="GO" id="GO:0005737">
    <property type="term" value="C:cytoplasm"/>
    <property type="evidence" value="ECO:0007669"/>
    <property type="project" value="UniProtKB-SubCell"/>
</dbReference>
<evidence type="ECO:0000256" key="6">
    <source>
        <dbReference type="HAMAP-Rule" id="MF_00020"/>
    </source>
</evidence>
<keyword evidence="5 6" id="KW-0067">ATP-binding</keyword>
<dbReference type="GO" id="GO:0000287">
    <property type="term" value="F:magnesium ion binding"/>
    <property type="evidence" value="ECO:0007669"/>
    <property type="project" value="UniProtKB-UniRule"/>
</dbReference>
<feature type="site" description="Transition state stabilizer" evidence="6">
    <location>
        <position position="240"/>
    </location>
</feature>
<comment type="catalytic activity">
    <reaction evidence="6">
        <text>acetate + ATP = acetyl phosphate + ADP</text>
        <dbReference type="Rhea" id="RHEA:11352"/>
        <dbReference type="ChEBI" id="CHEBI:22191"/>
        <dbReference type="ChEBI" id="CHEBI:30089"/>
        <dbReference type="ChEBI" id="CHEBI:30616"/>
        <dbReference type="ChEBI" id="CHEBI:456216"/>
        <dbReference type="EC" id="2.7.2.1"/>
    </reaction>
</comment>
<feature type="binding site" evidence="6">
    <location>
        <position position="378"/>
    </location>
    <ligand>
        <name>Mg(2+)</name>
        <dbReference type="ChEBI" id="CHEBI:18420"/>
    </ligand>
</feature>
<proteinExistence type="inferred from homology"/>
<dbReference type="PANTHER" id="PTHR21060:SF15">
    <property type="entry name" value="ACETATE KINASE-RELATED"/>
    <property type="match status" value="1"/>
</dbReference>
<keyword evidence="4 6" id="KW-0418">Kinase</keyword>
<organism evidence="8 9">
    <name type="scientific">Rhodoplanes elegans</name>
    <dbReference type="NCBI Taxonomy" id="29408"/>
    <lineage>
        <taxon>Bacteria</taxon>
        <taxon>Pseudomonadati</taxon>
        <taxon>Pseudomonadota</taxon>
        <taxon>Alphaproteobacteria</taxon>
        <taxon>Hyphomicrobiales</taxon>
        <taxon>Nitrobacteraceae</taxon>
        <taxon>Rhodoplanes</taxon>
    </lineage>
</organism>
<dbReference type="Pfam" id="PF00871">
    <property type="entry name" value="Acetate_kinase"/>
    <property type="match status" value="1"/>
</dbReference>
<feature type="active site" description="Proton donor/acceptor" evidence="6">
    <location>
        <position position="150"/>
    </location>
</feature>
<dbReference type="AlphaFoldDB" id="A0A327K9B5"/>
<evidence type="ECO:0000256" key="2">
    <source>
        <dbReference type="ARBA" id="ARBA00022679"/>
    </source>
</evidence>
<evidence type="ECO:0000256" key="3">
    <source>
        <dbReference type="ARBA" id="ARBA00022741"/>
    </source>
</evidence>
<comment type="cofactor">
    <cofactor evidence="6">
        <name>Mg(2+)</name>
        <dbReference type="ChEBI" id="CHEBI:18420"/>
    </cofactor>
    <cofactor evidence="6">
        <name>Mn(2+)</name>
        <dbReference type="ChEBI" id="CHEBI:29035"/>
    </cofactor>
    <text evidence="6">Mg(2+). Can also accept Mn(2+).</text>
</comment>
<comment type="subcellular location">
    <subcellularLocation>
        <location evidence="6">Cytoplasm</location>
    </subcellularLocation>
</comment>
<sequence length="402" mass="42560">MSDHIITLNAGSSSIKFALFVLDGGEWPRMVAIGQVEGIGVTPEFEAKVDGQKTKRTLTGADTPKNHDDALKIIIGWLGERFPDAKIAAIGHRVVHGGPVYSAPMLIDDAAFEVLKTFAPLAPLHQPHNLAGIAAAGRAFPGIPQVGCFDTAFHRTQPFVNDAYGLPPEYYEEGVRRYGFHGLSYEYITSRLMDRDPSALRRLVVLHLGNGASMCAIKDGKGVGSTMGFSPLDGLLMGTRCGQIDPGVLLYLMQQKEMSAAQISDLLNKKSGLKGMSGVSSDMRDLEASDAPSAKQALAYFVNRIRRELGSLMAITGGADAIVFTGGIGANSKFVRGAVLDGMEWAGLVIDRAANEAGAEVISTSGSPVKVYVMQTDEEAMIAQHTVRVAGLAGSPAALASA</sequence>
<dbReference type="NCBIfam" id="TIGR00016">
    <property type="entry name" value="ackA"/>
    <property type="match status" value="1"/>
</dbReference>
<dbReference type="GO" id="GO:0006083">
    <property type="term" value="P:acetate metabolic process"/>
    <property type="evidence" value="ECO:0007669"/>
    <property type="project" value="TreeGrafter"/>
</dbReference>
<dbReference type="CDD" id="cd24010">
    <property type="entry name" value="ASKHA_NBD_AcK_PK"/>
    <property type="match status" value="1"/>
</dbReference>
<comment type="function">
    <text evidence="6">Catalyzes the formation of acetyl phosphate from acetate and ATP. Can also catalyze the reverse reaction.</text>
</comment>
<dbReference type="InterPro" id="IPR023865">
    <property type="entry name" value="Aliphatic_acid_kinase_CS"/>
</dbReference>
<dbReference type="Gene3D" id="3.30.420.40">
    <property type="match status" value="2"/>
</dbReference>
<dbReference type="InterPro" id="IPR004372">
    <property type="entry name" value="Ac/propionate_kinase"/>
</dbReference>
<evidence type="ECO:0000256" key="7">
    <source>
        <dbReference type="RuleBase" id="RU003835"/>
    </source>
</evidence>
<evidence type="ECO:0000313" key="8">
    <source>
        <dbReference type="EMBL" id="RAI31878.1"/>
    </source>
</evidence>
<keyword evidence="6" id="KW-0963">Cytoplasm</keyword>
<keyword evidence="3 6" id="KW-0547">Nucleotide-binding</keyword>
<dbReference type="UniPathway" id="UPA00340">
    <property type="reaction ID" value="UER00458"/>
</dbReference>
<comment type="caution">
    <text evidence="8">The sequence shown here is derived from an EMBL/GenBank/DDBJ whole genome shotgun (WGS) entry which is preliminary data.</text>
</comment>
<keyword evidence="6" id="KW-0479">Metal-binding</keyword>
<evidence type="ECO:0000256" key="5">
    <source>
        <dbReference type="ARBA" id="ARBA00022840"/>
    </source>
</evidence>
<feature type="binding site" evidence="6">
    <location>
        <begin position="282"/>
        <end position="284"/>
    </location>
    <ligand>
        <name>ATP</name>
        <dbReference type="ChEBI" id="CHEBI:30616"/>
    </ligand>
</feature>
<comment type="pathway">
    <text evidence="6">Metabolic intermediate biosynthesis; acetyl-CoA biosynthesis; acetyl-CoA from acetate: step 1/2.</text>
</comment>
<keyword evidence="9" id="KW-1185">Reference proteome</keyword>
<dbReference type="HAMAP" id="MF_00020">
    <property type="entry name" value="Acetate_kinase"/>
    <property type="match status" value="1"/>
</dbReference>